<dbReference type="Proteomes" id="UP000295416">
    <property type="component" value="Unassembled WGS sequence"/>
</dbReference>
<organism evidence="6 7">
    <name type="scientific">Scopulibacillus darangshiensis</name>
    <dbReference type="NCBI Taxonomy" id="442528"/>
    <lineage>
        <taxon>Bacteria</taxon>
        <taxon>Bacillati</taxon>
        <taxon>Bacillota</taxon>
        <taxon>Bacilli</taxon>
        <taxon>Bacillales</taxon>
        <taxon>Sporolactobacillaceae</taxon>
        <taxon>Scopulibacillus</taxon>
    </lineage>
</organism>
<keyword evidence="2" id="KW-0805">Transcription regulation</keyword>
<dbReference type="Gene3D" id="3.40.190.290">
    <property type="match status" value="1"/>
</dbReference>
<reference evidence="6 7" key="1">
    <citation type="submission" date="2019-03" db="EMBL/GenBank/DDBJ databases">
        <title>Genomic Encyclopedia of Type Strains, Phase IV (KMG-IV): sequencing the most valuable type-strain genomes for metagenomic binning, comparative biology and taxonomic classification.</title>
        <authorList>
            <person name="Goeker M."/>
        </authorList>
    </citation>
    <scope>NUCLEOTIDE SEQUENCE [LARGE SCALE GENOMIC DNA]</scope>
    <source>
        <strain evidence="6 7">DSM 19377</strain>
    </source>
</reference>
<dbReference type="Gene3D" id="1.10.10.10">
    <property type="entry name" value="Winged helix-like DNA-binding domain superfamily/Winged helix DNA-binding domain"/>
    <property type="match status" value="1"/>
</dbReference>
<name>A0A4R2NKY9_9BACL</name>
<dbReference type="OrthoDB" id="9803735at2"/>
<dbReference type="FunFam" id="1.10.10.10:FF:000001">
    <property type="entry name" value="LysR family transcriptional regulator"/>
    <property type="match status" value="1"/>
</dbReference>
<proteinExistence type="inferred from homology"/>
<keyword evidence="7" id="KW-1185">Reference proteome</keyword>
<dbReference type="PANTHER" id="PTHR30419">
    <property type="entry name" value="HTH-TYPE TRANSCRIPTIONAL REGULATOR YBHD"/>
    <property type="match status" value="1"/>
</dbReference>
<dbReference type="EMBL" id="SLXK01000038">
    <property type="protein sequence ID" value="TCP21925.1"/>
    <property type="molecule type" value="Genomic_DNA"/>
</dbReference>
<keyword evidence="4" id="KW-0804">Transcription</keyword>
<comment type="caution">
    <text evidence="6">The sequence shown here is derived from an EMBL/GenBank/DDBJ whole genome shotgun (WGS) entry which is preliminary data.</text>
</comment>
<dbReference type="PANTHER" id="PTHR30419:SF28">
    <property type="entry name" value="HTH-TYPE TRANSCRIPTIONAL REGULATOR BSDA"/>
    <property type="match status" value="1"/>
</dbReference>
<dbReference type="GO" id="GO:0003677">
    <property type="term" value="F:DNA binding"/>
    <property type="evidence" value="ECO:0007669"/>
    <property type="project" value="UniProtKB-KW"/>
</dbReference>
<gene>
    <name evidence="6" type="ORF">EV207_13811</name>
</gene>
<accession>A0A4R2NKY9</accession>
<dbReference type="InterPro" id="IPR000847">
    <property type="entry name" value="LysR_HTH_N"/>
</dbReference>
<dbReference type="PRINTS" id="PR00039">
    <property type="entry name" value="HTHLYSR"/>
</dbReference>
<evidence type="ECO:0000256" key="2">
    <source>
        <dbReference type="ARBA" id="ARBA00023015"/>
    </source>
</evidence>
<evidence type="ECO:0000256" key="4">
    <source>
        <dbReference type="ARBA" id="ARBA00023163"/>
    </source>
</evidence>
<dbReference type="PROSITE" id="PS50931">
    <property type="entry name" value="HTH_LYSR"/>
    <property type="match status" value="1"/>
</dbReference>
<dbReference type="GO" id="GO:0005829">
    <property type="term" value="C:cytosol"/>
    <property type="evidence" value="ECO:0007669"/>
    <property type="project" value="TreeGrafter"/>
</dbReference>
<dbReference type="InterPro" id="IPR005119">
    <property type="entry name" value="LysR_subst-bd"/>
</dbReference>
<dbReference type="InterPro" id="IPR036388">
    <property type="entry name" value="WH-like_DNA-bd_sf"/>
</dbReference>
<evidence type="ECO:0000313" key="7">
    <source>
        <dbReference type="Proteomes" id="UP000295416"/>
    </source>
</evidence>
<evidence type="ECO:0000259" key="5">
    <source>
        <dbReference type="PROSITE" id="PS50931"/>
    </source>
</evidence>
<evidence type="ECO:0000256" key="3">
    <source>
        <dbReference type="ARBA" id="ARBA00023125"/>
    </source>
</evidence>
<dbReference type="Pfam" id="PF00126">
    <property type="entry name" value="HTH_1"/>
    <property type="match status" value="1"/>
</dbReference>
<dbReference type="Pfam" id="PF03466">
    <property type="entry name" value="LysR_substrate"/>
    <property type="match status" value="1"/>
</dbReference>
<evidence type="ECO:0000313" key="6">
    <source>
        <dbReference type="EMBL" id="TCP21925.1"/>
    </source>
</evidence>
<keyword evidence="3" id="KW-0238">DNA-binding</keyword>
<sequence length="301" mass="33954">MELRQILYFIEVAKFEHVTRAAETLHVAQSAISRQISLLEDELGINLFTREGRNVKLTQMGKLFMEHAERALGELDKAKQQIEEHLNPETGVIKLGLSTSLSIETLPMVLSQFRAEHPSIHFQLQQGTIPFLIRLIENGEIDIAFAAPVPVDHAVVDGHIFFSEKMLTLLPRDHPFSEQSWISLKQLKSERFVTFRPGLSLQEVVLKACQQAGFKPKIAFQGDDMDTIKGLVAAGFGVALIPEHVSARNLPPDVVTIPIRDPEVSRSVGVITPKNRKLAPSEQIFYQFIESFYDRLYQFGQ</sequence>
<dbReference type="AlphaFoldDB" id="A0A4R2NKY9"/>
<dbReference type="SUPFAM" id="SSF46785">
    <property type="entry name" value="Winged helix' DNA-binding domain"/>
    <property type="match status" value="1"/>
</dbReference>
<dbReference type="InterPro" id="IPR050950">
    <property type="entry name" value="HTH-type_LysR_regulators"/>
</dbReference>
<dbReference type="InterPro" id="IPR036390">
    <property type="entry name" value="WH_DNA-bd_sf"/>
</dbReference>
<dbReference type="GO" id="GO:0003700">
    <property type="term" value="F:DNA-binding transcription factor activity"/>
    <property type="evidence" value="ECO:0007669"/>
    <property type="project" value="InterPro"/>
</dbReference>
<dbReference type="SUPFAM" id="SSF53850">
    <property type="entry name" value="Periplasmic binding protein-like II"/>
    <property type="match status" value="1"/>
</dbReference>
<dbReference type="RefSeq" id="WP_132747624.1">
    <property type="nucleotide sequence ID" value="NZ_SLXK01000038.1"/>
</dbReference>
<protein>
    <submittedName>
        <fullName evidence="6">LysR family transcriptional activator of glutamate synthase operon</fullName>
    </submittedName>
</protein>
<evidence type="ECO:0000256" key="1">
    <source>
        <dbReference type="ARBA" id="ARBA00009437"/>
    </source>
</evidence>
<feature type="domain" description="HTH lysR-type" evidence="5">
    <location>
        <begin position="1"/>
        <end position="58"/>
    </location>
</feature>
<comment type="similarity">
    <text evidence="1">Belongs to the LysR transcriptional regulatory family.</text>
</comment>